<proteinExistence type="predicted"/>
<protein>
    <submittedName>
        <fullName evidence="1">Uncharacterized protein</fullName>
    </submittedName>
</protein>
<reference evidence="1 2" key="1">
    <citation type="submission" date="2023-02" db="EMBL/GenBank/DDBJ databases">
        <title>LHISI_Scaffold_Assembly.</title>
        <authorList>
            <person name="Stuart O.P."/>
            <person name="Cleave R."/>
            <person name="Magrath M.J.L."/>
            <person name="Mikheyev A.S."/>
        </authorList>
    </citation>
    <scope>NUCLEOTIDE SEQUENCE [LARGE SCALE GENOMIC DNA]</scope>
    <source>
        <strain evidence="1">Daus_M_001</strain>
        <tissue evidence="1">Leg muscle</tissue>
    </source>
</reference>
<keyword evidence="2" id="KW-1185">Reference proteome</keyword>
<accession>A0ABQ9GKT2</accession>
<sequence length="231" mass="26418">MGSIYLPEQMQTEHRTVESVKQVIHFFKDKHNPSQVLKQIQQERQRKETSLLYPTETRWGSVTKCLDRTLKCKHQITSVDRLVRASIPTPVRNNVLDDGCLLDIKHRKEFCFHPVQHAACLLDQKQKGSIPTEETSVVIQTISDIADTITDVDAGVVLDNLAECKAEHKAWSIPTVSSSRMELSQGFMLLVRNSLTFACYRIQHEAGCDFCRQEANERALNDRRSAPLTWK</sequence>
<gene>
    <name evidence="1" type="ORF">PR048_026244</name>
</gene>
<dbReference type="EMBL" id="JARBHB010000011">
    <property type="protein sequence ID" value="KAJ8872636.1"/>
    <property type="molecule type" value="Genomic_DNA"/>
</dbReference>
<evidence type="ECO:0000313" key="2">
    <source>
        <dbReference type="Proteomes" id="UP001159363"/>
    </source>
</evidence>
<evidence type="ECO:0000313" key="1">
    <source>
        <dbReference type="EMBL" id="KAJ8872636.1"/>
    </source>
</evidence>
<organism evidence="1 2">
    <name type="scientific">Dryococelus australis</name>
    <dbReference type="NCBI Taxonomy" id="614101"/>
    <lineage>
        <taxon>Eukaryota</taxon>
        <taxon>Metazoa</taxon>
        <taxon>Ecdysozoa</taxon>
        <taxon>Arthropoda</taxon>
        <taxon>Hexapoda</taxon>
        <taxon>Insecta</taxon>
        <taxon>Pterygota</taxon>
        <taxon>Neoptera</taxon>
        <taxon>Polyneoptera</taxon>
        <taxon>Phasmatodea</taxon>
        <taxon>Verophasmatodea</taxon>
        <taxon>Anareolatae</taxon>
        <taxon>Phasmatidae</taxon>
        <taxon>Eurycanthinae</taxon>
        <taxon>Dryococelus</taxon>
    </lineage>
</organism>
<comment type="caution">
    <text evidence="1">The sequence shown here is derived from an EMBL/GenBank/DDBJ whole genome shotgun (WGS) entry which is preliminary data.</text>
</comment>
<name>A0ABQ9GKT2_9NEOP</name>
<dbReference type="Proteomes" id="UP001159363">
    <property type="component" value="Chromosome 10"/>
</dbReference>